<keyword evidence="4" id="KW-1185">Reference proteome</keyword>
<accession>D2VB67</accession>
<evidence type="ECO:0000313" key="3">
    <source>
        <dbReference type="EMBL" id="EFC45854.1"/>
    </source>
</evidence>
<dbReference type="InParanoid" id="D2VB67"/>
<dbReference type="EMBL" id="GG738861">
    <property type="protein sequence ID" value="EFC45854.1"/>
    <property type="molecule type" value="Genomic_DNA"/>
</dbReference>
<dbReference type="OMA" id="WITQANS"/>
<proteinExistence type="predicted"/>
<evidence type="ECO:0000256" key="1">
    <source>
        <dbReference type="SAM" id="Phobius"/>
    </source>
</evidence>
<evidence type="ECO:0000313" key="4">
    <source>
        <dbReference type="Proteomes" id="UP000006671"/>
    </source>
</evidence>
<sequence length="118" mass="13101">MEGIIETKEHLCYPVISEAPSYPQIMQNTRPKELGYVGLWTLGSGIFGYARGGPGRMSAALVASSVSLFGGLWITQANSFLRLKGYKENREEMINAKIIDPSANKSLVRVVRRRPLMN</sequence>
<dbReference type="RefSeq" id="XP_002678598.1">
    <property type="nucleotide sequence ID" value="XM_002678552.1"/>
</dbReference>
<dbReference type="AlphaFoldDB" id="D2VB67"/>
<reference evidence="3 4" key="1">
    <citation type="journal article" date="2010" name="Cell">
        <title>The genome of Naegleria gruberi illuminates early eukaryotic versatility.</title>
        <authorList>
            <person name="Fritz-Laylin L.K."/>
            <person name="Prochnik S.E."/>
            <person name="Ginger M.L."/>
            <person name="Dacks J.B."/>
            <person name="Carpenter M.L."/>
            <person name="Field M.C."/>
            <person name="Kuo A."/>
            <person name="Paredez A."/>
            <person name="Chapman J."/>
            <person name="Pham J."/>
            <person name="Shu S."/>
            <person name="Neupane R."/>
            <person name="Cipriano M."/>
            <person name="Mancuso J."/>
            <person name="Tu H."/>
            <person name="Salamov A."/>
            <person name="Lindquist E."/>
            <person name="Shapiro H."/>
            <person name="Lucas S."/>
            <person name="Grigoriev I.V."/>
            <person name="Cande W.Z."/>
            <person name="Fulton C."/>
            <person name="Rokhsar D.S."/>
            <person name="Dawson S.C."/>
        </authorList>
    </citation>
    <scope>NUCLEOTIDE SEQUENCE [LARGE SCALE GENOMIC DNA]</scope>
    <source>
        <strain evidence="3 4">NEG-M</strain>
    </source>
</reference>
<keyword evidence="1" id="KW-1133">Transmembrane helix</keyword>
<dbReference type="Pfam" id="PF10785">
    <property type="entry name" value="NADH-u_ox-rdase"/>
    <property type="match status" value="1"/>
</dbReference>
<organism evidence="4">
    <name type="scientific">Naegleria gruberi</name>
    <name type="common">Amoeba</name>
    <dbReference type="NCBI Taxonomy" id="5762"/>
    <lineage>
        <taxon>Eukaryota</taxon>
        <taxon>Discoba</taxon>
        <taxon>Heterolobosea</taxon>
        <taxon>Tetramitia</taxon>
        <taxon>Eutetramitia</taxon>
        <taxon>Vahlkampfiidae</taxon>
        <taxon>Naegleria</taxon>
    </lineage>
</organism>
<dbReference type="InterPro" id="IPR019721">
    <property type="entry name" value="NADH-UbQ_OxRdtase_su21_N"/>
</dbReference>
<feature type="transmembrane region" description="Helical" evidence="1">
    <location>
        <begin position="57"/>
        <end position="75"/>
    </location>
</feature>
<gene>
    <name evidence="3" type="ORF">NAEGRDRAFT_66109</name>
</gene>
<evidence type="ECO:0000259" key="2">
    <source>
        <dbReference type="Pfam" id="PF10785"/>
    </source>
</evidence>
<keyword evidence="1" id="KW-0812">Transmembrane</keyword>
<protein>
    <submittedName>
        <fullName evidence="3">Predicted protein</fullName>
    </submittedName>
</protein>
<name>D2VB67_NAEGR</name>
<dbReference type="KEGG" id="ngr:NAEGRDRAFT_66109"/>
<dbReference type="Proteomes" id="UP000006671">
    <property type="component" value="Unassembled WGS sequence"/>
</dbReference>
<dbReference type="GeneID" id="8850467"/>
<feature type="transmembrane region" description="Helical" evidence="1">
    <location>
        <begin position="34"/>
        <end position="51"/>
    </location>
</feature>
<dbReference type="VEuPathDB" id="AmoebaDB:NAEGRDRAFT_66109"/>
<dbReference type="OrthoDB" id="10259828at2759"/>
<keyword evidence="1" id="KW-0472">Membrane</keyword>
<feature type="domain" description="NADH-ubiquinone oxidoreductase 21kDa subunit N-terminal" evidence="2">
    <location>
        <begin position="13"/>
        <end position="88"/>
    </location>
</feature>